<dbReference type="AlphaFoldDB" id="A0A564ZAN1"/>
<evidence type="ECO:0000256" key="2">
    <source>
        <dbReference type="ARBA" id="ARBA00022553"/>
    </source>
</evidence>
<dbReference type="PANTHER" id="PTHR10829">
    <property type="entry name" value="CORTACTIN AND DREBRIN"/>
    <property type="match status" value="1"/>
</dbReference>
<dbReference type="PROSITE" id="PS50002">
    <property type="entry name" value="SH3"/>
    <property type="match status" value="2"/>
</dbReference>
<dbReference type="SMART" id="SM00326">
    <property type="entry name" value="SH3"/>
    <property type="match status" value="2"/>
</dbReference>
<organism evidence="7 8">
    <name type="scientific">Hymenolepis diminuta</name>
    <name type="common">Rat tapeworm</name>
    <dbReference type="NCBI Taxonomy" id="6216"/>
    <lineage>
        <taxon>Eukaryota</taxon>
        <taxon>Metazoa</taxon>
        <taxon>Spiralia</taxon>
        <taxon>Lophotrochozoa</taxon>
        <taxon>Platyhelminthes</taxon>
        <taxon>Cestoda</taxon>
        <taxon>Eucestoda</taxon>
        <taxon>Cyclophyllidea</taxon>
        <taxon>Hymenolepididae</taxon>
        <taxon>Hymenolepis</taxon>
    </lineage>
</organism>
<evidence type="ECO:0000256" key="1">
    <source>
        <dbReference type="ARBA" id="ARBA00022443"/>
    </source>
</evidence>
<dbReference type="Gene3D" id="2.30.30.40">
    <property type="entry name" value="SH3 Domains"/>
    <property type="match status" value="2"/>
</dbReference>
<feature type="domain" description="SH3" evidence="6">
    <location>
        <begin position="422"/>
        <end position="479"/>
    </location>
</feature>
<reference evidence="7 8" key="1">
    <citation type="submission" date="2019-07" db="EMBL/GenBank/DDBJ databases">
        <authorList>
            <person name="Jastrzebski P J."/>
            <person name="Paukszto L."/>
            <person name="Jastrzebski P J."/>
        </authorList>
    </citation>
    <scope>NUCLEOTIDE SEQUENCE [LARGE SCALE GENOMIC DNA]</scope>
    <source>
        <strain evidence="7 8">WMS-il1</strain>
    </source>
</reference>
<keyword evidence="1 4" id="KW-0728">SH3 domain</keyword>
<dbReference type="GO" id="GO:0030427">
    <property type="term" value="C:site of polarized growth"/>
    <property type="evidence" value="ECO:0007669"/>
    <property type="project" value="TreeGrafter"/>
</dbReference>
<dbReference type="Pfam" id="PF00018">
    <property type="entry name" value="SH3_1"/>
    <property type="match status" value="2"/>
</dbReference>
<dbReference type="PRINTS" id="PR00499">
    <property type="entry name" value="P67PHOX"/>
</dbReference>
<dbReference type="GO" id="GO:0005884">
    <property type="term" value="C:actin filament"/>
    <property type="evidence" value="ECO:0007669"/>
    <property type="project" value="TreeGrafter"/>
</dbReference>
<dbReference type="GO" id="GO:0030833">
    <property type="term" value="P:regulation of actin filament polymerization"/>
    <property type="evidence" value="ECO:0007669"/>
    <property type="project" value="TreeGrafter"/>
</dbReference>
<evidence type="ECO:0000256" key="4">
    <source>
        <dbReference type="PROSITE-ProRule" id="PRU00192"/>
    </source>
</evidence>
<evidence type="ECO:0000313" key="7">
    <source>
        <dbReference type="EMBL" id="VUZ55928.1"/>
    </source>
</evidence>
<proteinExistence type="predicted"/>
<evidence type="ECO:0000256" key="5">
    <source>
        <dbReference type="SAM" id="MobiDB-lite"/>
    </source>
</evidence>
<dbReference type="GO" id="GO:0051015">
    <property type="term" value="F:actin filament binding"/>
    <property type="evidence" value="ECO:0007669"/>
    <property type="project" value="TreeGrafter"/>
</dbReference>
<dbReference type="GO" id="GO:0030864">
    <property type="term" value="C:cortical actin cytoskeleton"/>
    <property type="evidence" value="ECO:0007669"/>
    <property type="project" value="TreeGrafter"/>
</dbReference>
<keyword evidence="2" id="KW-0597">Phosphoprotein</keyword>
<keyword evidence="8" id="KW-1185">Reference proteome</keyword>
<dbReference type="SUPFAM" id="SSF50044">
    <property type="entry name" value="SH3-domain"/>
    <property type="match status" value="2"/>
</dbReference>
<sequence length="479" mass="52865">MADDDDWDITPDYKNVMTEKEQRFGVKAVPGRVGHIDMDELRKTVVKADEESKKNALPSASYGYGGKFGIEKDRMDKSAVGTDYHAVLNKHSSQQDYSKGFGGKYGVQTDRQDKAAVGYDHHEELSKHASQKDYSLGFGGKYGVQTDRVDSSSVGYKDVNEPAGLHPSQQRAEVIGGQNRASELRARFEKLALDMNKPAERPARPDVGKIKPTMFVQPKTTEEPKLEPRPANVKSLIKQWSSVESPEGPGKPIPKPTKPLTPKTSMFEKPKPEVPKVEPVEPPKAPEVPKAEPFQSPKSEVTIAETFQPSELEPTEVEEHKPEPIPPTPPEEEIPFEKVSPESVMEKCITAVAIFDFQASQSDELSFKEGDTIVDIVKFDEAWWSGRIGNRVGIFPSNRVQETTAGAATSFPGATESQQKVVSSITAMALFDFAASQSDELSFKAGDEIVDIVKFDSEWWSGRIGDRSGIFPANHVSEN</sequence>
<feature type="compositionally biased region" description="Pro residues" evidence="5">
    <location>
        <begin position="249"/>
        <end position="259"/>
    </location>
</feature>
<dbReference type="EMBL" id="CABIJS010000697">
    <property type="protein sequence ID" value="VUZ55928.1"/>
    <property type="molecule type" value="Genomic_DNA"/>
</dbReference>
<dbReference type="Proteomes" id="UP000321570">
    <property type="component" value="Unassembled WGS sequence"/>
</dbReference>
<dbReference type="InterPro" id="IPR003134">
    <property type="entry name" value="Hs1_Cortactin"/>
</dbReference>
<dbReference type="Pfam" id="PF02218">
    <property type="entry name" value="HS1_rep"/>
    <property type="match status" value="3"/>
</dbReference>
<dbReference type="PRINTS" id="PR00452">
    <property type="entry name" value="SH3DOMAIN"/>
</dbReference>
<evidence type="ECO:0000313" key="8">
    <source>
        <dbReference type="Proteomes" id="UP000321570"/>
    </source>
</evidence>
<feature type="compositionally biased region" description="Basic and acidic residues" evidence="5">
    <location>
        <begin position="266"/>
        <end position="281"/>
    </location>
</feature>
<name>A0A564ZAN1_HYMDI</name>
<dbReference type="PANTHER" id="PTHR10829:SF23">
    <property type="entry name" value="CORTACTIN, ISOFORM A"/>
    <property type="match status" value="1"/>
</dbReference>
<evidence type="ECO:0000259" key="6">
    <source>
        <dbReference type="PROSITE" id="PS50002"/>
    </source>
</evidence>
<accession>A0A564ZAN1</accession>
<feature type="region of interest" description="Disordered" evidence="5">
    <location>
        <begin position="241"/>
        <end position="296"/>
    </location>
</feature>
<dbReference type="PROSITE" id="PS51090">
    <property type="entry name" value="CORTACTIN"/>
    <property type="match status" value="3"/>
</dbReference>
<feature type="domain" description="SH3" evidence="6">
    <location>
        <begin position="346"/>
        <end position="405"/>
    </location>
</feature>
<dbReference type="InterPro" id="IPR001452">
    <property type="entry name" value="SH3_domain"/>
</dbReference>
<protein>
    <recommendedName>
        <fullName evidence="6">SH3 domain-containing protein</fullName>
    </recommendedName>
</protein>
<evidence type="ECO:0000256" key="3">
    <source>
        <dbReference type="ARBA" id="ARBA00022737"/>
    </source>
</evidence>
<gene>
    <name evidence="7" type="ORF">WMSIL1_LOCUS13624</name>
</gene>
<keyword evidence="3" id="KW-0677">Repeat</keyword>
<feature type="region of interest" description="Disordered" evidence="5">
    <location>
        <begin position="308"/>
        <end position="333"/>
    </location>
</feature>
<dbReference type="InterPro" id="IPR036028">
    <property type="entry name" value="SH3-like_dom_sf"/>
</dbReference>